<feature type="compositionally biased region" description="Basic and acidic residues" evidence="1">
    <location>
        <begin position="152"/>
        <end position="166"/>
    </location>
</feature>
<name>A0A834ACQ3_9CHIR</name>
<dbReference type="Proteomes" id="UP000664940">
    <property type="component" value="Unassembled WGS sequence"/>
</dbReference>
<proteinExistence type="predicted"/>
<evidence type="ECO:0000313" key="2">
    <source>
        <dbReference type="EMBL" id="KAF6109875.1"/>
    </source>
</evidence>
<dbReference type="EMBL" id="JABVXQ010000005">
    <property type="protein sequence ID" value="KAF6109875.1"/>
    <property type="molecule type" value="Genomic_DNA"/>
</dbReference>
<reference evidence="2 3" key="1">
    <citation type="journal article" date="2020" name="Nature">
        <title>Six reference-quality genomes reveal evolution of bat adaptations.</title>
        <authorList>
            <person name="Jebb D."/>
            <person name="Huang Z."/>
            <person name="Pippel M."/>
            <person name="Hughes G.M."/>
            <person name="Lavrichenko K."/>
            <person name="Devanna P."/>
            <person name="Winkler S."/>
            <person name="Jermiin L.S."/>
            <person name="Skirmuntt E.C."/>
            <person name="Katzourakis A."/>
            <person name="Burkitt-Gray L."/>
            <person name="Ray D.A."/>
            <person name="Sullivan K.A.M."/>
            <person name="Roscito J.G."/>
            <person name="Kirilenko B.M."/>
            <person name="Davalos L.M."/>
            <person name="Corthals A.P."/>
            <person name="Power M.L."/>
            <person name="Jones G."/>
            <person name="Ransome R.D."/>
            <person name="Dechmann D.K.N."/>
            <person name="Locatelli A.G."/>
            <person name="Puechmaille S.J."/>
            <person name="Fedrigo O."/>
            <person name="Jarvis E.D."/>
            <person name="Hiller M."/>
            <person name="Vernes S.C."/>
            <person name="Myers E.W."/>
            <person name="Teeling E.C."/>
        </authorList>
    </citation>
    <scope>NUCLEOTIDE SEQUENCE [LARGE SCALE GENOMIC DNA]</scope>
    <source>
        <strain evidence="2">Bat1K_MPI-CBG_1</strain>
    </source>
</reference>
<dbReference type="AlphaFoldDB" id="A0A834ACQ3"/>
<gene>
    <name evidence="2" type="ORF">HJG60_011066</name>
</gene>
<organism evidence="2 3">
    <name type="scientific">Phyllostomus discolor</name>
    <name type="common">pale spear-nosed bat</name>
    <dbReference type="NCBI Taxonomy" id="89673"/>
    <lineage>
        <taxon>Eukaryota</taxon>
        <taxon>Metazoa</taxon>
        <taxon>Chordata</taxon>
        <taxon>Craniata</taxon>
        <taxon>Vertebrata</taxon>
        <taxon>Euteleostomi</taxon>
        <taxon>Mammalia</taxon>
        <taxon>Eutheria</taxon>
        <taxon>Laurasiatheria</taxon>
        <taxon>Chiroptera</taxon>
        <taxon>Yangochiroptera</taxon>
        <taxon>Phyllostomidae</taxon>
        <taxon>Phyllostominae</taxon>
        <taxon>Phyllostomus</taxon>
    </lineage>
</organism>
<evidence type="ECO:0000313" key="3">
    <source>
        <dbReference type="Proteomes" id="UP000664940"/>
    </source>
</evidence>
<feature type="region of interest" description="Disordered" evidence="1">
    <location>
        <begin position="127"/>
        <end position="233"/>
    </location>
</feature>
<accession>A0A834ACQ3</accession>
<comment type="caution">
    <text evidence="2">The sequence shown here is derived from an EMBL/GenBank/DDBJ whole genome shotgun (WGS) entry which is preliminary data.</text>
</comment>
<sequence length="233" mass="25158">MIGRELETRWLRLDQSWRHAGCDWMRADDSLAVIGRELGTGLGPSPAAEGSLPGSAQSISHRLLFLPDQLRRGRCAAHPFSRIQKRGPESSGTPSALLHAPNLPVPPTVPCHRKEWFSILLEGPSPGAAEDTPRAAVHHPVHPWPGWGVRDAPTRDRLEAADEGGRSPRLCSPNSAMPHSPLISHSRPGFTPRHTGKYLPSLDDRARQAAPSLSLPGRAQAGTRKTNGARCGA</sequence>
<evidence type="ECO:0000256" key="1">
    <source>
        <dbReference type="SAM" id="MobiDB-lite"/>
    </source>
</evidence>
<protein>
    <submittedName>
        <fullName evidence="2">Uncharacterized protein</fullName>
    </submittedName>
</protein>